<dbReference type="SUPFAM" id="SSF57716">
    <property type="entry name" value="Glucocorticoid receptor-like (DNA-binding domain)"/>
    <property type="match status" value="1"/>
</dbReference>
<comment type="similarity">
    <text evidence="1 8 12">Belongs to the thymidine kinase family.</text>
</comment>
<dbReference type="PIRSF" id="PIRSF035805">
    <property type="entry name" value="TK_cell"/>
    <property type="match status" value="1"/>
</dbReference>
<comment type="subcellular location">
    <subcellularLocation>
        <location evidence="8">Cytoplasm</location>
    </subcellularLocation>
</comment>
<feature type="binding site" evidence="8">
    <location>
        <begin position="9"/>
        <end position="16"/>
    </location>
    <ligand>
        <name>ATP</name>
        <dbReference type="ChEBI" id="CHEBI:30616"/>
    </ligand>
</feature>
<keyword evidence="14" id="KW-1185">Reference proteome</keyword>
<dbReference type="HAMAP" id="MF_00124">
    <property type="entry name" value="Thymidine_kinase"/>
    <property type="match status" value="1"/>
</dbReference>
<keyword evidence="4 8" id="KW-0808">Transferase</keyword>
<dbReference type="STRING" id="1399147.P618_200730"/>
<dbReference type="InterPro" id="IPR027417">
    <property type="entry name" value="P-loop_NTPase"/>
</dbReference>
<dbReference type="NCBIfam" id="NF003300">
    <property type="entry name" value="PRK04296.1-5"/>
    <property type="match status" value="1"/>
</dbReference>
<dbReference type="GO" id="GO:0046104">
    <property type="term" value="P:thymidine metabolic process"/>
    <property type="evidence" value="ECO:0007669"/>
    <property type="project" value="TreeGrafter"/>
</dbReference>
<dbReference type="eggNOG" id="COG1435">
    <property type="taxonomic scope" value="Bacteria"/>
</dbReference>
<evidence type="ECO:0000256" key="9">
    <source>
        <dbReference type="PIRSR" id="PIRSR035805-1"/>
    </source>
</evidence>
<dbReference type="Pfam" id="PF00265">
    <property type="entry name" value="TK"/>
    <property type="match status" value="1"/>
</dbReference>
<protein>
    <recommendedName>
        <fullName evidence="2 8">Thymidine kinase</fullName>
        <ecNumber evidence="2 8">2.7.1.21</ecNumber>
    </recommendedName>
</protein>
<dbReference type="GO" id="GO:0004797">
    <property type="term" value="F:thymidine kinase activity"/>
    <property type="evidence" value="ECO:0007669"/>
    <property type="project" value="UniProtKB-UniRule"/>
</dbReference>
<sequence length="186" mass="21115">MSKLYFYYATMNAGKTTNLIQSKYNYEEQGMSPVVFTAAIDTRFGMNKITSRVGLSIDAISFDEDTNFLDALASMQLDCLFVDEAQFLNKRQVQELLKITYSRDVPVLCYGLRSDFKGELFEGSKYLLAWADKLQELKSICFCGKKATMNARLDKKGNKMKEGDQIAIEGATKYNVFCAKHFFVKG</sequence>
<dbReference type="GO" id="GO:0005829">
    <property type="term" value="C:cytosol"/>
    <property type="evidence" value="ECO:0007669"/>
    <property type="project" value="TreeGrafter"/>
</dbReference>
<proteinExistence type="inferred from homology"/>
<comment type="caution">
    <text evidence="13">The sequence shown here is derived from an EMBL/GenBank/DDBJ whole genome shotgun (WGS) entry which is preliminary data.</text>
</comment>
<evidence type="ECO:0000256" key="6">
    <source>
        <dbReference type="ARBA" id="ARBA00022777"/>
    </source>
</evidence>
<evidence type="ECO:0000313" key="13">
    <source>
        <dbReference type="EMBL" id="ETZ07102.1"/>
    </source>
</evidence>
<feature type="active site" description="Proton acceptor" evidence="8 9">
    <location>
        <position position="84"/>
    </location>
</feature>
<keyword evidence="6 8" id="KW-0418">Kinase</keyword>
<evidence type="ECO:0000256" key="7">
    <source>
        <dbReference type="ARBA" id="ARBA00022840"/>
    </source>
</evidence>
<evidence type="ECO:0000256" key="3">
    <source>
        <dbReference type="ARBA" id="ARBA00022634"/>
    </source>
</evidence>
<keyword evidence="3 8" id="KW-0237">DNA synthesis</keyword>
<evidence type="ECO:0000256" key="1">
    <source>
        <dbReference type="ARBA" id="ARBA00007587"/>
    </source>
</evidence>
<dbReference type="GO" id="GO:0008270">
    <property type="term" value="F:zinc ion binding"/>
    <property type="evidence" value="ECO:0007669"/>
    <property type="project" value="UniProtKB-UniRule"/>
</dbReference>
<evidence type="ECO:0000256" key="5">
    <source>
        <dbReference type="ARBA" id="ARBA00022741"/>
    </source>
</evidence>
<name>W6TTI9_HOLOB</name>
<dbReference type="AlphaFoldDB" id="W6TTI9"/>
<keyword evidence="8" id="KW-0862">Zinc</keyword>
<feature type="binding site" evidence="8">
    <location>
        <position position="181"/>
    </location>
    <ligand>
        <name>Zn(2+)</name>
        <dbReference type="ChEBI" id="CHEBI:29105"/>
    </ligand>
</feature>
<keyword evidence="8" id="KW-0963">Cytoplasm</keyword>
<evidence type="ECO:0000256" key="12">
    <source>
        <dbReference type="RuleBase" id="RU004165"/>
    </source>
</evidence>
<dbReference type="Gene3D" id="3.40.50.300">
    <property type="entry name" value="P-loop containing nucleotide triphosphate hydrolases"/>
    <property type="match status" value="1"/>
</dbReference>
<feature type="binding site" evidence="8">
    <location>
        <position position="178"/>
    </location>
    <ligand>
        <name>Zn(2+)</name>
        <dbReference type="ChEBI" id="CHEBI:29105"/>
    </ligand>
</feature>
<organism evidence="13 14">
    <name type="scientific">Holospora obtusa F1</name>
    <dbReference type="NCBI Taxonomy" id="1399147"/>
    <lineage>
        <taxon>Bacteria</taxon>
        <taxon>Pseudomonadati</taxon>
        <taxon>Pseudomonadota</taxon>
        <taxon>Alphaproteobacteria</taxon>
        <taxon>Holosporales</taxon>
        <taxon>Holosporaceae</taxon>
        <taxon>Holospora</taxon>
    </lineage>
</organism>
<accession>W6TTI9</accession>
<keyword evidence="8" id="KW-0479">Metal-binding</keyword>
<feature type="binding site" evidence="10">
    <location>
        <position position="174"/>
    </location>
    <ligand>
        <name>substrate</name>
    </ligand>
</feature>
<dbReference type="PANTHER" id="PTHR11441">
    <property type="entry name" value="THYMIDINE KINASE"/>
    <property type="match status" value="1"/>
</dbReference>
<evidence type="ECO:0000256" key="11">
    <source>
        <dbReference type="RuleBase" id="RU000544"/>
    </source>
</evidence>
<feature type="binding site" evidence="8">
    <location>
        <position position="143"/>
    </location>
    <ligand>
        <name>Zn(2+)</name>
        <dbReference type="ChEBI" id="CHEBI:29105"/>
    </ligand>
</feature>
<dbReference type="GO" id="GO:0005524">
    <property type="term" value="F:ATP binding"/>
    <property type="evidence" value="ECO:0007669"/>
    <property type="project" value="UniProtKB-UniRule"/>
</dbReference>
<feature type="binding site" evidence="8">
    <location>
        <position position="141"/>
    </location>
    <ligand>
        <name>Zn(2+)</name>
        <dbReference type="ChEBI" id="CHEBI:29105"/>
    </ligand>
</feature>
<evidence type="ECO:0000256" key="4">
    <source>
        <dbReference type="ARBA" id="ARBA00022679"/>
    </source>
</evidence>
<evidence type="ECO:0000256" key="8">
    <source>
        <dbReference type="HAMAP-Rule" id="MF_00124"/>
    </source>
</evidence>
<evidence type="ECO:0000256" key="2">
    <source>
        <dbReference type="ARBA" id="ARBA00012118"/>
    </source>
</evidence>
<dbReference type="GO" id="GO:0071897">
    <property type="term" value="P:DNA biosynthetic process"/>
    <property type="evidence" value="ECO:0007669"/>
    <property type="project" value="UniProtKB-KW"/>
</dbReference>
<reference evidence="13 14" key="1">
    <citation type="journal article" date="2014" name="FEMS Microbiol. Lett.">
        <title>Draft genome sequences of three Holospora species (Holospora obtusa, Holospora undulata, and Holospora elegans), endonuclear symbiotic bacteria of the ciliate Paramecium caudatum.</title>
        <authorList>
            <person name="Dohra H."/>
            <person name="Tanaka K."/>
            <person name="Suzuki T."/>
            <person name="Fujishima M."/>
            <person name="Suzuki H."/>
        </authorList>
    </citation>
    <scope>NUCLEOTIDE SEQUENCE [LARGE SCALE GENOMIC DNA]</scope>
    <source>
        <strain evidence="13 14">F1</strain>
    </source>
</reference>
<dbReference type="Proteomes" id="UP000019112">
    <property type="component" value="Unassembled WGS sequence"/>
</dbReference>
<dbReference type="SUPFAM" id="SSF52540">
    <property type="entry name" value="P-loop containing nucleoside triphosphate hydrolases"/>
    <property type="match status" value="1"/>
</dbReference>
<dbReference type="EC" id="2.7.1.21" evidence="2 8"/>
<dbReference type="EMBL" id="AWTR02000065">
    <property type="protein sequence ID" value="ETZ07102.1"/>
    <property type="molecule type" value="Genomic_DNA"/>
</dbReference>
<comment type="catalytic activity">
    <reaction evidence="8 11">
        <text>thymidine + ATP = dTMP + ADP + H(+)</text>
        <dbReference type="Rhea" id="RHEA:19129"/>
        <dbReference type="ChEBI" id="CHEBI:15378"/>
        <dbReference type="ChEBI" id="CHEBI:17748"/>
        <dbReference type="ChEBI" id="CHEBI:30616"/>
        <dbReference type="ChEBI" id="CHEBI:63528"/>
        <dbReference type="ChEBI" id="CHEBI:456216"/>
        <dbReference type="EC" id="2.7.1.21"/>
    </reaction>
</comment>
<evidence type="ECO:0000256" key="10">
    <source>
        <dbReference type="PIRSR" id="PIRSR035805-2"/>
    </source>
</evidence>
<evidence type="ECO:0000313" key="14">
    <source>
        <dbReference type="Proteomes" id="UP000019112"/>
    </source>
</evidence>
<keyword evidence="7 8" id="KW-0067">ATP-binding</keyword>
<dbReference type="InterPro" id="IPR001267">
    <property type="entry name" value="Thymidine_kinase"/>
</dbReference>
<comment type="subunit">
    <text evidence="8">Homotetramer.</text>
</comment>
<dbReference type="RefSeq" id="WP_021826871.1">
    <property type="nucleotide sequence ID" value="NZ_AWTR02000065.1"/>
</dbReference>
<gene>
    <name evidence="8" type="primary">tdk</name>
    <name evidence="13" type="ORF">P618_200730</name>
</gene>
<feature type="binding site" evidence="8">
    <location>
        <begin position="83"/>
        <end position="86"/>
    </location>
    <ligand>
        <name>ATP</name>
        <dbReference type="ChEBI" id="CHEBI:30616"/>
    </ligand>
</feature>
<keyword evidence="5 8" id="KW-0547">Nucleotide-binding</keyword>
<dbReference type="PANTHER" id="PTHR11441:SF0">
    <property type="entry name" value="THYMIDINE KINASE, CYTOSOLIC"/>
    <property type="match status" value="1"/>
</dbReference>
<dbReference type="OrthoDB" id="9781579at2"/>